<dbReference type="GO" id="GO:0016491">
    <property type="term" value="F:oxidoreductase activity"/>
    <property type="evidence" value="ECO:0007669"/>
    <property type="project" value="InterPro"/>
</dbReference>
<evidence type="ECO:0000313" key="2">
    <source>
        <dbReference type="EMBL" id="KQB84028.1"/>
    </source>
</evidence>
<gene>
    <name evidence="2" type="ORF">Cocul_00823</name>
</gene>
<dbReference type="Pfam" id="PF00107">
    <property type="entry name" value="ADH_zinc_N"/>
    <property type="match status" value="1"/>
</dbReference>
<dbReference type="InterPro" id="IPR050700">
    <property type="entry name" value="YIM1/Zinc_Alcohol_DH_Fams"/>
</dbReference>
<dbReference type="CDD" id="cd05289">
    <property type="entry name" value="MDR_like_2"/>
    <property type="match status" value="1"/>
</dbReference>
<organism evidence="2 3">
    <name type="scientific">Corynebacterium oculi</name>
    <dbReference type="NCBI Taxonomy" id="1544416"/>
    <lineage>
        <taxon>Bacteria</taxon>
        <taxon>Bacillati</taxon>
        <taxon>Actinomycetota</taxon>
        <taxon>Actinomycetes</taxon>
        <taxon>Mycobacteriales</taxon>
        <taxon>Corynebacteriaceae</taxon>
        <taxon>Corynebacterium</taxon>
    </lineage>
</organism>
<dbReference type="SUPFAM" id="SSF51735">
    <property type="entry name" value="NAD(P)-binding Rossmann-fold domains"/>
    <property type="match status" value="1"/>
</dbReference>
<dbReference type="AlphaFoldDB" id="A0A0Q0Z3V7"/>
<dbReference type="PATRIC" id="fig|1544416.3.peg.823"/>
<accession>A0A0Q0Z3V7</accession>
<dbReference type="SUPFAM" id="SSF50129">
    <property type="entry name" value="GroES-like"/>
    <property type="match status" value="1"/>
</dbReference>
<dbReference type="Gene3D" id="3.90.180.10">
    <property type="entry name" value="Medium-chain alcohol dehydrogenases, catalytic domain"/>
    <property type="match status" value="1"/>
</dbReference>
<protein>
    <submittedName>
        <fullName evidence="2">Zinc-type alcohol dehydrogenase-like protein</fullName>
    </submittedName>
</protein>
<dbReference type="InterPro" id="IPR020843">
    <property type="entry name" value="ER"/>
</dbReference>
<dbReference type="EMBL" id="LKST01000002">
    <property type="protein sequence ID" value="KQB84028.1"/>
    <property type="molecule type" value="Genomic_DNA"/>
</dbReference>
<name>A0A0Q0Z3V7_9CORY</name>
<dbReference type="InterPro" id="IPR036291">
    <property type="entry name" value="NAD(P)-bd_dom_sf"/>
</dbReference>
<evidence type="ECO:0000259" key="1">
    <source>
        <dbReference type="SMART" id="SM00829"/>
    </source>
</evidence>
<dbReference type="STRING" id="1544416.Cocul_00823"/>
<dbReference type="Gene3D" id="3.40.50.720">
    <property type="entry name" value="NAD(P)-binding Rossmann-like Domain"/>
    <property type="match status" value="1"/>
</dbReference>
<dbReference type="PANTHER" id="PTHR11695">
    <property type="entry name" value="ALCOHOL DEHYDROGENASE RELATED"/>
    <property type="match status" value="1"/>
</dbReference>
<dbReference type="Proteomes" id="UP000050517">
    <property type="component" value="Unassembled WGS sequence"/>
</dbReference>
<comment type="caution">
    <text evidence="2">The sequence shown here is derived from an EMBL/GenBank/DDBJ whole genome shotgun (WGS) entry which is preliminary data.</text>
</comment>
<dbReference type="SMART" id="SM00829">
    <property type="entry name" value="PKS_ER"/>
    <property type="match status" value="1"/>
</dbReference>
<dbReference type="Pfam" id="PF08240">
    <property type="entry name" value="ADH_N"/>
    <property type="match status" value="1"/>
</dbReference>
<sequence length="284" mass="30822">MKNYVLRSYDRGGQWGWEDRAVPDPGPGEVLVKVRAAGLNPLDRMIAEGQLKQLFSYRLPQVMGQEFAGTVEKIGAGVEKFRVGDSVFARSDIHALGAFAEYAVVSVKDMAPMPKKLTFAEAASLPLVLLTAIQALTEKVRIKPGDKVFIQGGVGGAGSVAVQVAKYLGATVATTVSGKNVELAKRLGADVVVDYKTQRYEDYVQDYDVVLDTLGKGETVRAMSVLRPGGTVVSLVGDPDPDFARQAGKPFLVPVMWVLGARVRREARKRGVNYKFLFMRANGE</sequence>
<dbReference type="InterPro" id="IPR013149">
    <property type="entry name" value="ADH-like_C"/>
</dbReference>
<feature type="domain" description="Enoyl reductase (ER)" evidence="1">
    <location>
        <begin position="12"/>
        <end position="272"/>
    </location>
</feature>
<reference evidence="2 3" key="1">
    <citation type="submission" date="2015-10" db="EMBL/GenBank/DDBJ databases">
        <title>Corynebacteirum lowii and Corynebacterium oculi species nova, derived from human clinical disease and and emended description of Corynebacterium mastiditis.</title>
        <authorList>
            <person name="Bernard K."/>
            <person name="Pacheco A.L."/>
            <person name="Mcdougall C."/>
            <person name="Burtx T."/>
            <person name="Weibe D."/>
            <person name="Tyler S."/>
            <person name="Olson A.B."/>
            <person name="Cnockaert M."/>
            <person name="Eguchi H."/>
            <person name="Kuwahara T."/>
            <person name="Nakayama-Imaohji H."/>
            <person name="Boudewijins M."/>
            <person name="Van Hoecke F."/>
            <person name="Bernier A.-M."/>
            <person name="Vandamme P."/>
        </authorList>
    </citation>
    <scope>NUCLEOTIDE SEQUENCE [LARGE SCALE GENOMIC DNA]</scope>
    <source>
        <strain evidence="2 3">NML 130210</strain>
    </source>
</reference>
<dbReference type="PANTHER" id="PTHR11695:SF294">
    <property type="entry name" value="RETICULON-4-INTERACTING PROTEIN 1, MITOCHONDRIAL"/>
    <property type="match status" value="1"/>
</dbReference>
<keyword evidence="3" id="KW-1185">Reference proteome</keyword>
<dbReference type="InterPro" id="IPR013154">
    <property type="entry name" value="ADH-like_N"/>
</dbReference>
<proteinExistence type="predicted"/>
<dbReference type="InterPro" id="IPR011032">
    <property type="entry name" value="GroES-like_sf"/>
</dbReference>
<evidence type="ECO:0000313" key="3">
    <source>
        <dbReference type="Proteomes" id="UP000050517"/>
    </source>
</evidence>